<dbReference type="EMBL" id="CM042014">
    <property type="protein sequence ID" value="KAI3722384.1"/>
    <property type="molecule type" value="Genomic_DNA"/>
</dbReference>
<gene>
    <name evidence="1" type="ORF">L2E82_33421</name>
</gene>
<evidence type="ECO:0000313" key="2">
    <source>
        <dbReference type="Proteomes" id="UP001055811"/>
    </source>
</evidence>
<accession>A0ACB9BK60</accession>
<keyword evidence="2" id="KW-1185">Reference proteome</keyword>
<protein>
    <submittedName>
        <fullName evidence="1">Uncharacterized protein</fullName>
    </submittedName>
</protein>
<proteinExistence type="predicted"/>
<sequence>MLAKMRSRKAINFSIINDGGEGVGEKKENKNREDCCLLKLQERGQGHGRCSEKNKKMMKGSLARHLHVHEISFMSSLPQNNNNPLQFHNFIYKDAGDTSKSALSTSSFPSAKVLDFNADINVDEKDFILSQYFF</sequence>
<organism evidence="1 2">
    <name type="scientific">Cichorium intybus</name>
    <name type="common">Chicory</name>
    <dbReference type="NCBI Taxonomy" id="13427"/>
    <lineage>
        <taxon>Eukaryota</taxon>
        <taxon>Viridiplantae</taxon>
        <taxon>Streptophyta</taxon>
        <taxon>Embryophyta</taxon>
        <taxon>Tracheophyta</taxon>
        <taxon>Spermatophyta</taxon>
        <taxon>Magnoliopsida</taxon>
        <taxon>eudicotyledons</taxon>
        <taxon>Gunneridae</taxon>
        <taxon>Pentapetalae</taxon>
        <taxon>asterids</taxon>
        <taxon>campanulids</taxon>
        <taxon>Asterales</taxon>
        <taxon>Asteraceae</taxon>
        <taxon>Cichorioideae</taxon>
        <taxon>Cichorieae</taxon>
        <taxon>Cichoriinae</taxon>
        <taxon>Cichorium</taxon>
    </lineage>
</organism>
<reference evidence="2" key="1">
    <citation type="journal article" date="2022" name="Mol. Ecol. Resour.">
        <title>The genomes of chicory, endive, great burdock and yacon provide insights into Asteraceae palaeo-polyploidization history and plant inulin production.</title>
        <authorList>
            <person name="Fan W."/>
            <person name="Wang S."/>
            <person name="Wang H."/>
            <person name="Wang A."/>
            <person name="Jiang F."/>
            <person name="Liu H."/>
            <person name="Zhao H."/>
            <person name="Xu D."/>
            <person name="Zhang Y."/>
        </authorList>
    </citation>
    <scope>NUCLEOTIDE SEQUENCE [LARGE SCALE GENOMIC DNA]</scope>
    <source>
        <strain evidence="2">cv. Punajuju</strain>
    </source>
</reference>
<evidence type="ECO:0000313" key="1">
    <source>
        <dbReference type="EMBL" id="KAI3722384.1"/>
    </source>
</evidence>
<reference evidence="1 2" key="2">
    <citation type="journal article" date="2022" name="Mol. Ecol. Resour.">
        <title>The genomes of chicory, endive, great burdock and yacon provide insights into Asteraceae paleo-polyploidization history and plant inulin production.</title>
        <authorList>
            <person name="Fan W."/>
            <person name="Wang S."/>
            <person name="Wang H."/>
            <person name="Wang A."/>
            <person name="Jiang F."/>
            <person name="Liu H."/>
            <person name="Zhao H."/>
            <person name="Xu D."/>
            <person name="Zhang Y."/>
        </authorList>
    </citation>
    <scope>NUCLEOTIDE SEQUENCE [LARGE SCALE GENOMIC DNA]</scope>
    <source>
        <strain evidence="2">cv. Punajuju</strain>
        <tissue evidence="1">Leaves</tissue>
    </source>
</reference>
<name>A0ACB9BK60_CICIN</name>
<comment type="caution">
    <text evidence="1">The sequence shown here is derived from an EMBL/GenBank/DDBJ whole genome shotgun (WGS) entry which is preliminary data.</text>
</comment>
<dbReference type="Proteomes" id="UP001055811">
    <property type="component" value="Linkage Group LG06"/>
</dbReference>